<keyword evidence="3" id="KW-0119">Carbohydrate metabolism</keyword>
<name>A0A2B7XTA6_9EURO</name>
<keyword evidence="6" id="KW-1185">Reference proteome</keyword>
<evidence type="ECO:0000313" key="6">
    <source>
        <dbReference type="Proteomes" id="UP000223968"/>
    </source>
</evidence>
<dbReference type="InterPro" id="IPR008183">
    <property type="entry name" value="Aldose_1/G6P_1-epimerase"/>
</dbReference>
<dbReference type="Pfam" id="PF01263">
    <property type="entry name" value="Aldose_epim"/>
    <property type="match status" value="1"/>
</dbReference>
<feature type="chain" id="PRO_5013083804" description="Aldose 1-epimerase" evidence="4">
    <location>
        <begin position="21"/>
        <end position="412"/>
    </location>
</feature>
<evidence type="ECO:0000313" key="5">
    <source>
        <dbReference type="EMBL" id="PGH12001.1"/>
    </source>
</evidence>
<dbReference type="InterPro" id="IPR014718">
    <property type="entry name" value="GH-type_carb-bd"/>
</dbReference>
<dbReference type="STRING" id="1447875.A0A2B7XTA6"/>
<dbReference type="PANTHER" id="PTHR10091">
    <property type="entry name" value="ALDOSE-1-EPIMERASE"/>
    <property type="match status" value="1"/>
</dbReference>
<reference evidence="5 6" key="1">
    <citation type="submission" date="2017-10" db="EMBL/GenBank/DDBJ databases">
        <title>Comparative genomics in systemic dimorphic fungi from Ajellomycetaceae.</title>
        <authorList>
            <person name="Munoz J.F."/>
            <person name="Mcewen J.G."/>
            <person name="Clay O.K."/>
            <person name="Cuomo C.A."/>
        </authorList>
    </citation>
    <scope>NUCLEOTIDE SEQUENCE [LARGE SCALE GENOMIC DNA]</scope>
    <source>
        <strain evidence="5 6">UAMH5409</strain>
    </source>
</reference>
<evidence type="ECO:0000256" key="1">
    <source>
        <dbReference type="ARBA" id="ARBA00006206"/>
    </source>
</evidence>
<comment type="caution">
    <text evidence="5">The sequence shown here is derived from an EMBL/GenBank/DDBJ whole genome shotgun (WGS) entry which is preliminary data.</text>
</comment>
<dbReference type="InterPro" id="IPR011013">
    <property type="entry name" value="Gal_mutarotase_sf_dom"/>
</dbReference>
<sequence>MYSNLIAILFGLLWTAPAIAAPATGDYPTQPNPGDDPFKPYTISAKGIEATLIPYGATLTSLLVNDRNGEQQDVAVGYDDPKQYQQDVQTVHSYFGCIVGRYANRIKNGTFELDGVKYDITKNEIDDTQTLHGGVVGYDQRPWSVENYTDTSVTFSLLDNAFEGFPGDVITYATYSVSSDGTEDKDGQPTLTAKTESHALSDKTPIMLAHHIYWNLNAFKAHDVLEDTTLHLPLSKRFIPIDSNSIPTGEIEDVASVFDGALDFTEPKLVGKDIESAKNCGADCTGYDNAFIIDRAHDKRDETGDDMAVSLNMASSITGISMQVATNQRAVQIYSCNGQDGTIPVKPSQVKRNEKDEGATDVINKYGCIVIETEGWIDGINNPQWEQDKYQIFSADTGPAVNLVTFTFGNDA</sequence>
<dbReference type="FunFam" id="2.70.98.10:FF:000014">
    <property type="entry name" value="Aldose 1-epimerase, putative"/>
    <property type="match status" value="1"/>
</dbReference>
<dbReference type="Gene3D" id="2.70.98.10">
    <property type="match status" value="1"/>
</dbReference>
<dbReference type="GO" id="GO:0030246">
    <property type="term" value="F:carbohydrate binding"/>
    <property type="evidence" value="ECO:0007669"/>
    <property type="project" value="InterPro"/>
</dbReference>
<evidence type="ECO:0008006" key="7">
    <source>
        <dbReference type="Google" id="ProtNLM"/>
    </source>
</evidence>
<dbReference type="GO" id="GO:0033499">
    <property type="term" value="P:galactose catabolic process via UDP-galactose, Leloir pathway"/>
    <property type="evidence" value="ECO:0007669"/>
    <property type="project" value="TreeGrafter"/>
</dbReference>
<feature type="signal peptide" evidence="4">
    <location>
        <begin position="1"/>
        <end position="20"/>
    </location>
</feature>
<evidence type="ECO:0000256" key="2">
    <source>
        <dbReference type="ARBA" id="ARBA00023235"/>
    </source>
</evidence>
<accession>A0A2B7XTA6</accession>
<gene>
    <name evidence="5" type="ORF">AJ79_04510</name>
</gene>
<dbReference type="PANTHER" id="PTHR10091:SF6">
    <property type="entry name" value="1-EPIMERASE, PUTATIVE (AFU_ORTHOLOGUE AFUA_3G13240)-RELATED"/>
    <property type="match status" value="1"/>
</dbReference>
<protein>
    <recommendedName>
        <fullName evidence="7">Aldose 1-epimerase</fullName>
    </recommendedName>
</protein>
<dbReference type="OrthoDB" id="274691at2759"/>
<dbReference type="EMBL" id="PDNB01000064">
    <property type="protein sequence ID" value="PGH12001.1"/>
    <property type="molecule type" value="Genomic_DNA"/>
</dbReference>
<dbReference type="SUPFAM" id="SSF74650">
    <property type="entry name" value="Galactose mutarotase-like"/>
    <property type="match status" value="1"/>
</dbReference>
<dbReference type="GO" id="GO:0006006">
    <property type="term" value="P:glucose metabolic process"/>
    <property type="evidence" value="ECO:0007669"/>
    <property type="project" value="TreeGrafter"/>
</dbReference>
<evidence type="ECO:0000256" key="3">
    <source>
        <dbReference type="ARBA" id="ARBA00023277"/>
    </source>
</evidence>
<dbReference type="CDD" id="cd09019">
    <property type="entry name" value="galactose_mutarotase_like"/>
    <property type="match status" value="1"/>
</dbReference>
<dbReference type="InterPro" id="IPR047215">
    <property type="entry name" value="Galactose_mutarotase-like"/>
</dbReference>
<organism evidence="5 6">
    <name type="scientific">Helicocarpus griseus UAMH5409</name>
    <dbReference type="NCBI Taxonomy" id="1447875"/>
    <lineage>
        <taxon>Eukaryota</taxon>
        <taxon>Fungi</taxon>
        <taxon>Dikarya</taxon>
        <taxon>Ascomycota</taxon>
        <taxon>Pezizomycotina</taxon>
        <taxon>Eurotiomycetes</taxon>
        <taxon>Eurotiomycetidae</taxon>
        <taxon>Onygenales</taxon>
        <taxon>Ajellomycetaceae</taxon>
        <taxon>Helicocarpus</taxon>
    </lineage>
</organism>
<dbReference type="Proteomes" id="UP000223968">
    <property type="component" value="Unassembled WGS sequence"/>
</dbReference>
<comment type="similarity">
    <text evidence="1">Belongs to the aldose epimerase family.</text>
</comment>
<keyword evidence="4" id="KW-0732">Signal</keyword>
<evidence type="ECO:0000256" key="4">
    <source>
        <dbReference type="SAM" id="SignalP"/>
    </source>
</evidence>
<keyword evidence="2" id="KW-0413">Isomerase</keyword>
<dbReference type="GO" id="GO:0004034">
    <property type="term" value="F:aldose 1-epimerase activity"/>
    <property type="evidence" value="ECO:0007669"/>
    <property type="project" value="TreeGrafter"/>
</dbReference>
<proteinExistence type="inferred from homology"/>
<dbReference type="AlphaFoldDB" id="A0A2B7XTA6"/>